<reference evidence="10 11" key="1">
    <citation type="journal article" date="2019" name="Syst. Appl. Microbiol.">
        <title>Polyphasic characterization of two novel Lactobacillus spp. isolated from blown salami packages: Description of Lactobacillus halodurans sp. nov. and Lactobacillus salsicarnum sp. nov.</title>
        <authorList>
            <person name="Schuster J.A."/>
            <person name="Klingl A."/>
            <person name="Vogel R.F."/>
            <person name="Ehrmann M.A."/>
        </authorList>
    </citation>
    <scope>NUCLEOTIDE SEQUENCE [LARGE SCALE GENOMIC DNA]</scope>
    <source>
        <strain evidence="9 10">TMW 1.1920</strain>
        <strain evidence="8 11">TMW 1.2172</strain>
    </source>
</reference>
<gene>
    <name evidence="9" type="ORF">FHL05_06055</name>
    <name evidence="8" type="ORF">FHL06_03720</name>
</gene>
<dbReference type="PANTHER" id="PTHR45008:SF1">
    <property type="entry name" value="PTS SYSTEM GLUCOSE-SPECIFIC EIIA COMPONENT"/>
    <property type="match status" value="1"/>
</dbReference>
<organism evidence="9 10">
    <name type="scientific">Companilactobacillus halodurans</name>
    <dbReference type="NCBI Taxonomy" id="2584183"/>
    <lineage>
        <taxon>Bacteria</taxon>
        <taxon>Bacillati</taxon>
        <taxon>Bacillota</taxon>
        <taxon>Bacilli</taxon>
        <taxon>Lactobacillales</taxon>
        <taxon>Lactobacillaceae</taxon>
        <taxon>Companilactobacillus</taxon>
    </lineage>
</organism>
<accession>A0A5P0ZXB7</accession>
<dbReference type="InterPro" id="IPR001127">
    <property type="entry name" value="PTS_EIIA_1_perm"/>
</dbReference>
<comment type="caution">
    <text evidence="9">The sequence shown here is derived from an EMBL/GenBank/DDBJ whole genome shotgun (WGS) entry which is preliminary data.</text>
</comment>
<dbReference type="Proteomes" id="UP000414364">
    <property type="component" value="Unassembled WGS sequence"/>
</dbReference>
<evidence type="ECO:0000256" key="3">
    <source>
        <dbReference type="ARBA" id="ARBA00022597"/>
    </source>
</evidence>
<evidence type="ECO:0000256" key="1">
    <source>
        <dbReference type="ARBA" id="ARBA00004496"/>
    </source>
</evidence>
<dbReference type="PANTHER" id="PTHR45008">
    <property type="entry name" value="PTS SYSTEM GLUCOSE-SPECIFIC EIIA COMPONENT"/>
    <property type="match status" value="1"/>
</dbReference>
<evidence type="ECO:0000256" key="4">
    <source>
        <dbReference type="ARBA" id="ARBA00022679"/>
    </source>
</evidence>
<evidence type="ECO:0000313" key="9">
    <source>
        <dbReference type="EMBL" id="MQS97452.1"/>
    </source>
</evidence>
<name>A0A5P0ZXB7_9LACO</name>
<evidence type="ECO:0000259" key="7">
    <source>
        <dbReference type="PROSITE" id="PS51093"/>
    </source>
</evidence>
<protein>
    <submittedName>
        <fullName evidence="9">PTS glucose transporter subunit IIA</fullName>
    </submittedName>
</protein>
<evidence type="ECO:0000313" key="10">
    <source>
        <dbReference type="Proteomes" id="UP000371423"/>
    </source>
</evidence>
<dbReference type="EMBL" id="VDFO01000019">
    <property type="protein sequence ID" value="MQS97452.1"/>
    <property type="molecule type" value="Genomic_DNA"/>
</dbReference>
<dbReference type="PROSITE" id="PS51093">
    <property type="entry name" value="PTS_EIIA_TYPE_1"/>
    <property type="match status" value="1"/>
</dbReference>
<evidence type="ECO:0000256" key="6">
    <source>
        <dbReference type="ARBA" id="ARBA00022777"/>
    </source>
</evidence>
<dbReference type="GO" id="GO:0009401">
    <property type="term" value="P:phosphoenolpyruvate-dependent sugar phosphotransferase system"/>
    <property type="evidence" value="ECO:0007669"/>
    <property type="project" value="UniProtKB-KW"/>
</dbReference>
<dbReference type="NCBIfam" id="TIGR00830">
    <property type="entry name" value="PTBA"/>
    <property type="match status" value="1"/>
</dbReference>
<keyword evidence="10" id="KW-1185">Reference proteome</keyword>
<keyword evidence="2" id="KW-0813">Transport</keyword>
<comment type="subcellular location">
    <subcellularLocation>
        <location evidence="1">Cytoplasm</location>
    </subcellularLocation>
</comment>
<dbReference type="Gene3D" id="2.70.70.10">
    <property type="entry name" value="Glucose Permease (Domain IIA)"/>
    <property type="match status" value="1"/>
</dbReference>
<proteinExistence type="predicted"/>
<keyword evidence="6" id="KW-0418">Kinase</keyword>
<dbReference type="Proteomes" id="UP000371423">
    <property type="component" value="Unassembled WGS sequence"/>
</dbReference>
<keyword evidence="5" id="KW-0598">Phosphotransferase system</keyword>
<dbReference type="OrthoDB" id="9769191at2"/>
<dbReference type="Pfam" id="PF00358">
    <property type="entry name" value="PTS_EIIA_1"/>
    <property type="match status" value="1"/>
</dbReference>
<evidence type="ECO:0000256" key="5">
    <source>
        <dbReference type="ARBA" id="ARBA00022683"/>
    </source>
</evidence>
<dbReference type="EMBL" id="VDFP01000005">
    <property type="protein sequence ID" value="MQS75500.1"/>
    <property type="molecule type" value="Genomic_DNA"/>
</dbReference>
<evidence type="ECO:0000256" key="2">
    <source>
        <dbReference type="ARBA" id="ARBA00022448"/>
    </source>
</evidence>
<dbReference type="GO" id="GO:0005737">
    <property type="term" value="C:cytoplasm"/>
    <property type="evidence" value="ECO:0007669"/>
    <property type="project" value="UniProtKB-SubCell"/>
</dbReference>
<dbReference type="SUPFAM" id="SSF51261">
    <property type="entry name" value="Duplicated hybrid motif"/>
    <property type="match status" value="1"/>
</dbReference>
<dbReference type="AlphaFoldDB" id="A0A5P0ZXB7"/>
<feature type="domain" description="PTS EIIA type-1" evidence="7">
    <location>
        <begin position="30"/>
        <end position="137"/>
    </location>
</feature>
<sequence>MFGLKSKKKQLFEVVSPISGECIPIDEVNDEVFSKKMVGDGFAVKPDDSSNIVVSPVSGKIVALPDSKHAIGIQSDINDINILVHIGLNTVNLHGKGFSSKVKLNQSVKIGQPIMEINRKILKQANVDMTTMVVFTDGYNGSIELGSKKNHSIKSGQPVLKQA</sequence>
<keyword evidence="4" id="KW-0808">Transferase</keyword>
<dbReference type="InterPro" id="IPR011055">
    <property type="entry name" value="Dup_hybrid_motif"/>
</dbReference>
<dbReference type="RefSeq" id="WP_153384910.1">
    <property type="nucleotide sequence ID" value="NZ_VDFO01000019.1"/>
</dbReference>
<dbReference type="InterPro" id="IPR050890">
    <property type="entry name" value="PTS_EIIA_component"/>
</dbReference>
<dbReference type="GO" id="GO:0016301">
    <property type="term" value="F:kinase activity"/>
    <property type="evidence" value="ECO:0007669"/>
    <property type="project" value="UniProtKB-KW"/>
</dbReference>
<keyword evidence="3 9" id="KW-0762">Sugar transport</keyword>
<evidence type="ECO:0000313" key="11">
    <source>
        <dbReference type="Proteomes" id="UP000414364"/>
    </source>
</evidence>
<evidence type="ECO:0000313" key="8">
    <source>
        <dbReference type="EMBL" id="MQS75500.1"/>
    </source>
</evidence>